<comment type="caution">
    <text evidence="1">The sequence shown here is derived from an EMBL/GenBank/DDBJ whole genome shotgun (WGS) entry which is preliminary data.</text>
</comment>
<dbReference type="AlphaFoldDB" id="A0A0F9UH40"/>
<gene>
    <name evidence="1" type="ORF">LCGC14_0607700</name>
</gene>
<sequence length="68" mass="7748">MGNKGRENKSERIVFMVSPREREIINRLANILNMKYPSMLRFLVINAGVDYGILQLPGELEGKTESLP</sequence>
<reference evidence="1" key="1">
    <citation type="journal article" date="2015" name="Nature">
        <title>Complex archaea that bridge the gap between prokaryotes and eukaryotes.</title>
        <authorList>
            <person name="Spang A."/>
            <person name="Saw J.H."/>
            <person name="Jorgensen S.L."/>
            <person name="Zaremba-Niedzwiedzka K."/>
            <person name="Martijn J."/>
            <person name="Lind A.E."/>
            <person name="van Eijk R."/>
            <person name="Schleper C."/>
            <person name="Guy L."/>
            <person name="Ettema T.J."/>
        </authorList>
    </citation>
    <scope>NUCLEOTIDE SEQUENCE</scope>
</reference>
<organism evidence="1">
    <name type="scientific">marine sediment metagenome</name>
    <dbReference type="NCBI Taxonomy" id="412755"/>
    <lineage>
        <taxon>unclassified sequences</taxon>
        <taxon>metagenomes</taxon>
        <taxon>ecological metagenomes</taxon>
    </lineage>
</organism>
<proteinExistence type="predicted"/>
<protein>
    <submittedName>
        <fullName evidence="1">Uncharacterized protein</fullName>
    </submittedName>
</protein>
<accession>A0A0F9UH40</accession>
<evidence type="ECO:0000313" key="1">
    <source>
        <dbReference type="EMBL" id="KKN52908.1"/>
    </source>
</evidence>
<name>A0A0F9UH40_9ZZZZ</name>
<dbReference type="EMBL" id="LAZR01000998">
    <property type="protein sequence ID" value="KKN52908.1"/>
    <property type="molecule type" value="Genomic_DNA"/>
</dbReference>